<comment type="caution">
    <text evidence="1">The sequence shown here is derived from an EMBL/GenBank/DDBJ whole genome shotgun (WGS) entry which is preliminary data.</text>
</comment>
<sequence>MAAFDDDELERYYRLMEERTAARAADSTTRRLHRRIADELVGCPTPSKTAFTSRADAAAAITSMSVGTWRTVSLRTYRCQCGSWHLTSSTRDD</sequence>
<evidence type="ECO:0000313" key="2">
    <source>
        <dbReference type="Proteomes" id="UP000550729"/>
    </source>
</evidence>
<dbReference type="Proteomes" id="UP000550729">
    <property type="component" value="Unassembled WGS sequence"/>
</dbReference>
<protein>
    <submittedName>
        <fullName evidence="1">Uncharacterized protein</fullName>
    </submittedName>
</protein>
<dbReference type="EMBL" id="JABBNB010000037">
    <property type="protein sequence ID" value="NMO04533.1"/>
    <property type="molecule type" value="Genomic_DNA"/>
</dbReference>
<dbReference type="AlphaFoldDB" id="A0A848L757"/>
<proteinExistence type="predicted"/>
<organism evidence="1 2">
    <name type="scientific">Gordonia asplenii</name>
    <dbReference type="NCBI Taxonomy" id="2725283"/>
    <lineage>
        <taxon>Bacteria</taxon>
        <taxon>Bacillati</taxon>
        <taxon>Actinomycetota</taxon>
        <taxon>Actinomycetes</taxon>
        <taxon>Mycobacteriales</taxon>
        <taxon>Gordoniaceae</taxon>
        <taxon>Gordonia</taxon>
    </lineage>
</organism>
<accession>A0A848L757</accession>
<reference evidence="1 2" key="1">
    <citation type="submission" date="2020-04" db="EMBL/GenBank/DDBJ databases">
        <title>Gordonia sp. nov. TBRC 11910.</title>
        <authorList>
            <person name="Suriyachadkun C."/>
        </authorList>
    </citation>
    <scope>NUCLEOTIDE SEQUENCE [LARGE SCALE GENOMIC DNA]</scope>
    <source>
        <strain evidence="1 2">TBRC 11910</strain>
    </source>
</reference>
<name>A0A848L757_9ACTN</name>
<keyword evidence="2" id="KW-1185">Reference proteome</keyword>
<evidence type="ECO:0000313" key="1">
    <source>
        <dbReference type="EMBL" id="NMO04533.1"/>
    </source>
</evidence>
<gene>
    <name evidence="1" type="ORF">HH308_25260</name>
</gene>